<dbReference type="RefSeq" id="XP_040776141.1">
    <property type="nucleotide sequence ID" value="XM_040917350.1"/>
</dbReference>
<feature type="transmembrane region" description="Helical" evidence="5">
    <location>
        <begin position="337"/>
        <end position="356"/>
    </location>
</feature>
<dbReference type="PROSITE" id="PS50850">
    <property type="entry name" value="MFS"/>
    <property type="match status" value="1"/>
</dbReference>
<evidence type="ECO:0000256" key="5">
    <source>
        <dbReference type="SAM" id="Phobius"/>
    </source>
</evidence>
<feature type="domain" description="Major facilitator superfamily (MFS) profile" evidence="6">
    <location>
        <begin position="1"/>
        <end position="500"/>
    </location>
</feature>
<feature type="transmembrane region" description="Helical" evidence="5">
    <location>
        <begin position="444"/>
        <end position="462"/>
    </location>
</feature>
<dbReference type="GO" id="GO:0005886">
    <property type="term" value="C:plasma membrane"/>
    <property type="evidence" value="ECO:0007669"/>
    <property type="project" value="TreeGrafter"/>
</dbReference>
<feature type="transmembrane region" description="Helical" evidence="5">
    <location>
        <begin position="368"/>
        <end position="391"/>
    </location>
</feature>
<feature type="transmembrane region" description="Helical" evidence="5">
    <location>
        <begin position="144"/>
        <end position="168"/>
    </location>
</feature>
<dbReference type="PANTHER" id="PTHR23501">
    <property type="entry name" value="MAJOR FACILITATOR SUPERFAMILY"/>
    <property type="match status" value="1"/>
</dbReference>
<feature type="transmembrane region" description="Helical" evidence="5">
    <location>
        <begin position="403"/>
        <end position="424"/>
    </location>
</feature>
<evidence type="ECO:0000259" key="6">
    <source>
        <dbReference type="PROSITE" id="PS50850"/>
    </source>
</evidence>
<evidence type="ECO:0000256" key="3">
    <source>
        <dbReference type="ARBA" id="ARBA00022989"/>
    </source>
</evidence>
<dbReference type="Pfam" id="PF07690">
    <property type="entry name" value="MFS_1"/>
    <property type="match status" value="1"/>
</dbReference>
<keyword evidence="8" id="KW-1185">Reference proteome</keyword>
<dbReference type="EMBL" id="MU032348">
    <property type="protein sequence ID" value="KAF3765180.1"/>
    <property type="molecule type" value="Genomic_DNA"/>
</dbReference>
<organism evidence="7 8">
    <name type="scientific">Cryphonectria parasitica (strain ATCC 38755 / EP155)</name>
    <dbReference type="NCBI Taxonomy" id="660469"/>
    <lineage>
        <taxon>Eukaryota</taxon>
        <taxon>Fungi</taxon>
        <taxon>Dikarya</taxon>
        <taxon>Ascomycota</taxon>
        <taxon>Pezizomycotina</taxon>
        <taxon>Sordariomycetes</taxon>
        <taxon>Sordariomycetidae</taxon>
        <taxon>Diaporthales</taxon>
        <taxon>Cryphonectriaceae</taxon>
        <taxon>Cryphonectria-Endothia species complex</taxon>
        <taxon>Cryphonectria</taxon>
    </lineage>
</organism>
<feature type="transmembrane region" description="Helical" evidence="5">
    <location>
        <begin position="55"/>
        <end position="73"/>
    </location>
</feature>
<accession>A0A9P4Y2W8</accession>
<dbReference type="OrthoDB" id="2241241at2759"/>
<feature type="transmembrane region" description="Helical" evidence="5">
    <location>
        <begin position="232"/>
        <end position="251"/>
    </location>
</feature>
<evidence type="ECO:0000256" key="1">
    <source>
        <dbReference type="ARBA" id="ARBA00004141"/>
    </source>
</evidence>
<dbReference type="SUPFAM" id="SSF103473">
    <property type="entry name" value="MFS general substrate transporter"/>
    <property type="match status" value="2"/>
</dbReference>
<dbReference type="InterPro" id="IPR036259">
    <property type="entry name" value="MFS_trans_sf"/>
</dbReference>
<dbReference type="Proteomes" id="UP000803844">
    <property type="component" value="Unassembled WGS sequence"/>
</dbReference>
<reference evidence="7" key="1">
    <citation type="journal article" date="2020" name="Phytopathology">
        <title>Genome sequence of the chestnut blight fungus Cryphonectria parasitica EP155: A fundamental resource for an archetypical invasive plant pathogen.</title>
        <authorList>
            <person name="Crouch J.A."/>
            <person name="Dawe A."/>
            <person name="Aerts A."/>
            <person name="Barry K."/>
            <person name="Churchill A.C.L."/>
            <person name="Grimwood J."/>
            <person name="Hillman B."/>
            <person name="Milgroom M.G."/>
            <person name="Pangilinan J."/>
            <person name="Smith M."/>
            <person name="Salamov A."/>
            <person name="Schmutz J."/>
            <person name="Yadav J."/>
            <person name="Grigoriev I.V."/>
            <person name="Nuss D."/>
        </authorList>
    </citation>
    <scope>NUCLEOTIDE SEQUENCE</scope>
    <source>
        <strain evidence="7">EP155</strain>
    </source>
</reference>
<gene>
    <name evidence="7" type="ORF">M406DRAFT_260184</name>
</gene>
<feature type="transmembrane region" description="Helical" evidence="5">
    <location>
        <begin position="474"/>
        <end position="496"/>
    </location>
</feature>
<dbReference type="GO" id="GO:0015343">
    <property type="term" value="F:siderophore-iron transmembrane transporter activity"/>
    <property type="evidence" value="ECO:0007669"/>
    <property type="project" value="TreeGrafter"/>
</dbReference>
<sequence>SEFDNTTFGTYYTYALSDFENISASSAFIVVCDLVFALMKPFWAKTSDIYGRGEMYPVALVFITIGLVVSASARSFPAIAAGTFIRVLGMTAINSMNDVIITDFTTTRQRGFGVSFQFWPYIIMPWISGYVIDSVMSAGGLGWHWGIGIDAICYPVGVAAITIIMLVFQRRARRLEAQLVAAPPSTKPKPSFLQVCAALDLGGLVIAVVSLGFILVPLALASLQPQGYRTPWIIALFVLGPIGLLVVLPLYEARVASNPFFPGRYIKNRVICLAFLLYFLDYMAAASSHSYLYNWAIIAQNMSVLQGTYLSYTNAVTIVFVGIGFGFIMWKTRQYKWWIMLGCVVRMIGYGVMFHIRTQTNPPYAELYVVQMIQGLGDGLVQTGGFVAATINVPHSEAAQMTALTVLFGILGQSVGDAISGAIYTGTFREELARELGDSATPGLINTLFNSITGAIPAWGTAERIAIVKAYNTVTSYFFVAAMVIITPGFILVYLLPNQTLGDTQNLVEEHGMLEKHEDDARDRTT</sequence>
<dbReference type="GeneID" id="63834479"/>
<dbReference type="InterPro" id="IPR020846">
    <property type="entry name" value="MFS_dom"/>
</dbReference>
<dbReference type="PANTHER" id="PTHR23501:SF200">
    <property type="entry name" value="TRANSPORTER, PUTATIVE (AFU_ORTHOLOGUE AFUA_3G01360)-RELATED"/>
    <property type="match status" value="1"/>
</dbReference>
<comment type="caution">
    <text evidence="7">The sequence shown here is derived from an EMBL/GenBank/DDBJ whole genome shotgun (WGS) entry which is preliminary data.</text>
</comment>
<keyword evidence="3 5" id="KW-1133">Transmembrane helix</keyword>
<evidence type="ECO:0000313" key="8">
    <source>
        <dbReference type="Proteomes" id="UP000803844"/>
    </source>
</evidence>
<protein>
    <submittedName>
        <fullName evidence="7">MFS general substrate transporter</fullName>
    </submittedName>
</protein>
<evidence type="ECO:0000256" key="4">
    <source>
        <dbReference type="ARBA" id="ARBA00023136"/>
    </source>
</evidence>
<evidence type="ECO:0000313" key="7">
    <source>
        <dbReference type="EMBL" id="KAF3765180.1"/>
    </source>
</evidence>
<dbReference type="InterPro" id="IPR011701">
    <property type="entry name" value="MFS"/>
</dbReference>
<evidence type="ECO:0000256" key="2">
    <source>
        <dbReference type="ARBA" id="ARBA00022692"/>
    </source>
</evidence>
<feature type="transmembrane region" description="Helical" evidence="5">
    <location>
        <begin position="22"/>
        <end position="43"/>
    </location>
</feature>
<keyword evidence="4 5" id="KW-0472">Membrane</keyword>
<feature type="transmembrane region" description="Helical" evidence="5">
    <location>
        <begin position="312"/>
        <end position="330"/>
    </location>
</feature>
<dbReference type="Gene3D" id="1.20.1250.20">
    <property type="entry name" value="MFS general substrate transporter like domains"/>
    <property type="match status" value="2"/>
</dbReference>
<feature type="transmembrane region" description="Helical" evidence="5">
    <location>
        <begin position="271"/>
        <end position="292"/>
    </location>
</feature>
<keyword evidence="2 5" id="KW-0812">Transmembrane</keyword>
<proteinExistence type="predicted"/>
<feature type="non-terminal residue" evidence="7">
    <location>
        <position position="1"/>
    </location>
</feature>
<comment type="subcellular location">
    <subcellularLocation>
        <location evidence="1">Membrane</location>
        <topology evidence="1">Multi-pass membrane protein</topology>
    </subcellularLocation>
</comment>
<feature type="transmembrane region" description="Helical" evidence="5">
    <location>
        <begin position="197"/>
        <end position="220"/>
    </location>
</feature>
<name>A0A9P4Y2W8_CRYP1</name>
<dbReference type="AlphaFoldDB" id="A0A9P4Y2W8"/>
<feature type="transmembrane region" description="Helical" evidence="5">
    <location>
        <begin position="112"/>
        <end position="132"/>
    </location>
</feature>